<dbReference type="AlphaFoldDB" id="W2P3K8"/>
<evidence type="ECO:0000313" key="2">
    <source>
        <dbReference type="EMBL" id="ETM55396.1"/>
    </source>
</evidence>
<sequence length="76" mass="8324">MPKTGGSIAAALDKQLPALEMLVRSTQPTVSLVEKPAYRLIFRALHSIAATRRHAARPTASTDSREAKEELSRKPQ</sequence>
<dbReference type="EMBL" id="KI690720">
    <property type="protein sequence ID" value="ETM55396.1"/>
    <property type="molecule type" value="Genomic_DNA"/>
</dbReference>
<protein>
    <submittedName>
        <fullName evidence="2">Uncharacterized protein</fullName>
    </submittedName>
</protein>
<evidence type="ECO:0000256" key="1">
    <source>
        <dbReference type="SAM" id="MobiDB-lite"/>
    </source>
</evidence>
<dbReference type="Proteomes" id="UP000054532">
    <property type="component" value="Unassembled WGS sequence"/>
</dbReference>
<accession>W2P3K8</accession>
<proteinExistence type="predicted"/>
<feature type="compositionally biased region" description="Basic and acidic residues" evidence="1">
    <location>
        <begin position="63"/>
        <end position="76"/>
    </location>
</feature>
<gene>
    <name evidence="2" type="ORF">L914_01371</name>
</gene>
<feature type="region of interest" description="Disordered" evidence="1">
    <location>
        <begin position="51"/>
        <end position="76"/>
    </location>
</feature>
<reference evidence="2" key="1">
    <citation type="submission" date="2013-11" db="EMBL/GenBank/DDBJ databases">
        <title>The Genome Sequence of Phytophthora parasitica IAC_01/95.</title>
        <authorList>
            <consortium name="The Broad Institute Genomics Platform"/>
            <person name="Russ C."/>
            <person name="Tyler B."/>
            <person name="Panabieres F."/>
            <person name="Shan W."/>
            <person name="Tripathy S."/>
            <person name="Grunwald N."/>
            <person name="Machado M."/>
            <person name="Johnson C.S."/>
            <person name="Arredondo F."/>
            <person name="Hong C."/>
            <person name="Coffey M."/>
            <person name="Young S.K."/>
            <person name="Zeng Q."/>
            <person name="Gargeya S."/>
            <person name="Fitzgerald M."/>
            <person name="Abouelleil A."/>
            <person name="Alvarado L."/>
            <person name="Chapman S.B."/>
            <person name="Gainer-Dewar J."/>
            <person name="Goldberg J."/>
            <person name="Griggs A."/>
            <person name="Gujja S."/>
            <person name="Hansen M."/>
            <person name="Howarth C."/>
            <person name="Imamovic A."/>
            <person name="Ireland A."/>
            <person name="Larimer J."/>
            <person name="McCowan C."/>
            <person name="Murphy C."/>
            <person name="Pearson M."/>
            <person name="Poon T.W."/>
            <person name="Priest M."/>
            <person name="Roberts A."/>
            <person name="Saif S."/>
            <person name="Shea T."/>
            <person name="Sykes S."/>
            <person name="Wortman J."/>
            <person name="Nusbaum C."/>
            <person name="Birren B."/>
        </authorList>
    </citation>
    <scope>NUCLEOTIDE SEQUENCE [LARGE SCALE GENOMIC DNA]</scope>
    <source>
        <strain evidence="2">IAC_01/95</strain>
    </source>
</reference>
<name>W2P3K8_PHYNI</name>
<organism evidence="2">
    <name type="scientific">Phytophthora nicotianae</name>
    <name type="common">Potato buckeye rot agent</name>
    <name type="synonym">Phytophthora parasitica</name>
    <dbReference type="NCBI Taxonomy" id="4792"/>
    <lineage>
        <taxon>Eukaryota</taxon>
        <taxon>Sar</taxon>
        <taxon>Stramenopiles</taxon>
        <taxon>Oomycota</taxon>
        <taxon>Peronosporomycetes</taxon>
        <taxon>Peronosporales</taxon>
        <taxon>Peronosporaceae</taxon>
        <taxon>Phytophthora</taxon>
    </lineage>
</organism>